<name>A0ACB8QB72_9AGAM</name>
<protein>
    <submittedName>
        <fullName evidence="1">Uncharacterized protein</fullName>
    </submittedName>
</protein>
<reference evidence="1" key="1">
    <citation type="submission" date="2021-02" db="EMBL/GenBank/DDBJ databases">
        <authorList>
            <consortium name="DOE Joint Genome Institute"/>
            <person name="Ahrendt S."/>
            <person name="Looney B.P."/>
            <person name="Miyauchi S."/>
            <person name="Morin E."/>
            <person name="Drula E."/>
            <person name="Courty P.E."/>
            <person name="Chicoki N."/>
            <person name="Fauchery L."/>
            <person name="Kohler A."/>
            <person name="Kuo A."/>
            <person name="Labutti K."/>
            <person name="Pangilinan J."/>
            <person name="Lipzen A."/>
            <person name="Riley R."/>
            <person name="Andreopoulos W."/>
            <person name="He G."/>
            <person name="Johnson J."/>
            <person name="Barry K.W."/>
            <person name="Grigoriev I.V."/>
            <person name="Nagy L."/>
            <person name="Hibbett D."/>
            <person name="Henrissat B."/>
            <person name="Matheny P.B."/>
            <person name="Labbe J."/>
            <person name="Martin F."/>
        </authorList>
    </citation>
    <scope>NUCLEOTIDE SEQUENCE</scope>
    <source>
        <strain evidence="1">EC-137</strain>
    </source>
</reference>
<proteinExistence type="predicted"/>
<keyword evidence="2" id="KW-1185">Reference proteome</keyword>
<accession>A0ACB8QB72</accession>
<reference evidence="1" key="2">
    <citation type="journal article" date="2022" name="New Phytol.">
        <title>Evolutionary transition to the ectomycorrhizal habit in the genomes of a hyperdiverse lineage of mushroom-forming fungi.</title>
        <authorList>
            <person name="Looney B."/>
            <person name="Miyauchi S."/>
            <person name="Morin E."/>
            <person name="Drula E."/>
            <person name="Courty P.E."/>
            <person name="Kohler A."/>
            <person name="Kuo A."/>
            <person name="LaButti K."/>
            <person name="Pangilinan J."/>
            <person name="Lipzen A."/>
            <person name="Riley R."/>
            <person name="Andreopoulos W."/>
            <person name="He G."/>
            <person name="Johnson J."/>
            <person name="Nolan M."/>
            <person name="Tritt A."/>
            <person name="Barry K.W."/>
            <person name="Grigoriev I.V."/>
            <person name="Nagy L.G."/>
            <person name="Hibbett D."/>
            <person name="Henrissat B."/>
            <person name="Matheny P.B."/>
            <person name="Labbe J."/>
            <person name="Martin F.M."/>
        </authorList>
    </citation>
    <scope>NUCLEOTIDE SEQUENCE</scope>
    <source>
        <strain evidence="1">EC-137</strain>
    </source>
</reference>
<gene>
    <name evidence="1" type="ORF">K488DRAFT_89159</name>
</gene>
<dbReference type="Proteomes" id="UP000814128">
    <property type="component" value="Unassembled WGS sequence"/>
</dbReference>
<evidence type="ECO:0000313" key="1">
    <source>
        <dbReference type="EMBL" id="KAI0029009.1"/>
    </source>
</evidence>
<organism evidence="1 2">
    <name type="scientific">Vararia minispora EC-137</name>
    <dbReference type="NCBI Taxonomy" id="1314806"/>
    <lineage>
        <taxon>Eukaryota</taxon>
        <taxon>Fungi</taxon>
        <taxon>Dikarya</taxon>
        <taxon>Basidiomycota</taxon>
        <taxon>Agaricomycotina</taxon>
        <taxon>Agaricomycetes</taxon>
        <taxon>Russulales</taxon>
        <taxon>Lachnocladiaceae</taxon>
        <taxon>Vararia</taxon>
    </lineage>
</organism>
<sequence length="559" mass="61020">MPAGIGAEKETTDEEANVSHNIHALLIGVDNYSSQEIPSLSGAVADVFSINQFLTGKLATPAKNITILQDAEATHDRILGCIDGLSSSKRINRDDPILIYFAGHGSTITTPPDCLGQLERNQTPQCEGANANLTIFKASVDYRPHWHPVSPATRKGEFILGDAGMLQGITAGSEFDLYDMHQSLSRAGPVGLLKATIVGAVDCVCTMSSSSLVPIPPSSMAVLRKHGLATVGNVLRIHVTIDPIPAFLLEAIQQTQESRISATQSWRIECTTQSETAHIGINCENDQAVFTIHDASILRLSMKKHTRLGFSVPADSSHITRILRAAAHFFWHLRRLNLVSGVDASLSSLVKLHVYRLQEVLLSSNVKKYIPEEPLQDLATGNDGVWSVYAEGLNAHYGVELENTSELDLFLSMFYFDCNTLEISLLANSRAANFETITDAPLKAGKKYALNYHEGNGQLLSFTLPAHQQVDFGYIVVFLSSRQFDLSHIEQNGFGPAAANPSKKWFTRQGQESGFRGLPRSDPHEGNNKASGKEQQRKCGVLTLPVLIESPHTPSARYV</sequence>
<evidence type="ECO:0000313" key="2">
    <source>
        <dbReference type="Proteomes" id="UP000814128"/>
    </source>
</evidence>
<dbReference type="EMBL" id="MU273705">
    <property type="protein sequence ID" value="KAI0029009.1"/>
    <property type="molecule type" value="Genomic_DNA"/>
</dbReference>
<comment type="caution">
    <text evidence="1">The sequence shown here is derived from an EMBL/GenBank/DDBJ whole genome shotgun (WGS) entry which is preliminary data.</text>
</comment>